<evidence type="ECO:0000313" key="2">
    <source>
        <dbReference type="EMBL" id="KAF5689083.1"/>
    </source>
</evidence>
<evidence type="ECO:0000313" key="3">
    <source>
        <dbReference type="Proteomes" id="UP000562682"/>
    </source>
</evidence>
<evidence type="ECO:0000256" key="1">
    <source>
        <dbReference type="SAM" id="MobiDB-lite"/>
    </source>
</evidence>
<accession>A0A8H5UKJ6</accession>
<dbReference type="AlphaFoldDB" id="A0A8H5UKJ6"/>
<protein>
    <submittedName>
        <fullName evidence="2">Uncharacterized protein</fullName>
    </submittedName>
</protein>
<proteinExistence type="predicted"/>
<keyword evidence="3" id="KW-1185">Reference proteome</keyword>
<comment type="caution">
    <text evidence="2">The sequence shown here is derived from an EMBL/GenBank/DDBJ whole genome shotgun (WGS) entry which is preliminary data.</text>
</comment>
<sequence length="219" mass="24530">MKLSNQVSKFTEIVADLKVGPRSRRSSASSRKSGDSDITNLIKHEVVDSFIADEDILTIFQAFMAETGNPVNPSTCEGVLVPGNPRRNHRCLLSLEDHDIIRLYNVMSVKYREQKAQGKGKKAVVQTRTESFQTAIDGDDTTPHRRGEMRKAPKTPVTAGRMRCHLLFMDRSPLPLPQQQPRHSLIEIYHTAAAEVTEKVDVTSRASNANIQHIDDIWG</sequence>
<reference evidence="2 3" key="1">
    <citation type="submission" date="2020-05" db="EMBL/GenBank/DDBJ databases">
        <title>Identification and distribution of gene clusters putatively required for synthesis of sphingolipid metabolism inhibitors in phylogenetically diverse species of the filamentous fungus Fusarium.</title>
        <authorList>
            <person name="Kim H.-S."/>
            <person name="Busman M."/>
            <person name="Brown D.W."/>
            <person name="Divon H."/>
            <person name="Uhlig S."/>
            <person name="Proctor R.H."/>
        </authorList>
    </citation>
    <scope>NUCLEOTIDE SEQUENCE [LARGE SCALE GENOMIC DNA]</scope>
    <source>
        <strain evidence="2 3">NRRL 25311</strain>
    </source>
</reference>
<gene>
    <name evidence="2" type="ORF">FDENT_4586</name>
</gene>
<name>A0A8H5UKJ6_9HYPO</name>
<feature type="region of interest" description="Disordered" evidence="1">
    <location>
        <begin position="135"/>
        <end position="156"/>
    </location>
</feature>
<organism evidence="2 3">
    <name type="scientific">Fusarium denticulatum</name>
    <dbReference type="NCBI Taxonomy" id="48507"/>
    <lineage>
        <taxon>Eukaryota</taxon>
        <taxon>Fungi</taxon>
        <taxon>Dikarya</taxon>
        <taxon>Ascomycota</taxon>
        <taxon>Pezizomycotina</taxon>
        <taxon>Sordariomycetes</taxon>
        <taxon>Hypocreomycetidae</taxon>
        <taxon>Hypocreales</taxon>
        <taxon>Nectriaceae</taxon>
        <taxon>Fusarium</taxon>
        <taxon>Fusarium fujikuroi species complex</taxon>
    </lineage>
</organism>
<feature type="compositionally biased region" description="Basic and acidic residues" evidence="1">
    <location>
        <begin position="141"/>
        <end position="151"/>
    </location>
</feature>
<dbReference type="Proteomes" id="UP000562682">
    <property type="component" value="Unassembled WGS sequence"/>
</dbReference>
<dbReference type="EMBL" id="JAAOAK010000110">
    <property type="protein sequence ID" value="KAF5689083.1"/>
    <property type="molecule type" value="Genomic_DNA"/>
</dbReference>